<proteinExistence type="inferred from homology"/>
<dbReference type="InterPro" id="IPR011611">
    <property type="entry name" value="PfkB_dom"/>
</dbReference>
<dbReference type="Proteomes" id="UP000619260">
    <property type="component" value="Unassembled WGS sequence"/>
</dbReference>
<dbReference type="AlphaFoldDB" id="A0A8J3YXF7"/>
<organism evidence="5 6">
    <name type="scientific">Virgisporangium aliadipatigenens</name>
    <dbReference type="NCBI Taxonomy" id="741659"/>
    <lineage>
        <taxon>Bacteria</taxon>
        <taxon>Bacillati</taxon>
        <taxon>Actinomycetota</taxon>
        <taxon>Actinomycetes</taxon>
        <taxon>Micromonosporales</taxon>
        <taxon>Micromonosporaceae</taxon>
        <taxon>Virgisporangium</taxon>
    </lineage>
</organism>
<evidence type="ECO:0000259" key="4">
    <source>
        <dbReference type="Pfam" id="PF00294"/>
    </source>
</evidence>
<dbReference type="InterPro" id="IPR052700">
    <property type="entry name" value="Carb_kinase_PfkB-like"/>
</dbReference>
<keyword evidence="3" id="KW-0418">Kinase</keyword>
<reference evidence="5" key="1">
    <citation type="submission" date="2021-01" db="EMBL/GenBank/DDBJ databases">
        <title>Whole genome shotgun sequence of Virgisporangium aliadipatigenens NBRC 105644.</title>
        <authorList>
            <person name="Komaki H."/>
            <person name="Tamura T."/>
        </authorList>
    </citation>
    <scope>NUCLEOTIDE SEQUENCE</scope>
    <source>
        <strain evidence="5">NBRC 105644</strain>
    </source>
</reference>
<evidence type="ECO:0000256" key="1">
    <source>
        <dbReference type="ARBA" id="ARBA00010688"/>
    </source>
</evidence>
<dbReference type="InterPro" id="IPR002173">
    <property type="entry name" value="Carboh/pur_kinase_PfkB_CS"/>
</dbReference>
<evidence type="ECO:0000256" key="2">
    <source>
        <dbReference type="ARBA" id="ARBA00022679"/>
    </source>
</evidence>
<gene>
    <name evidence="5" type="primary">rbsK_3</name>
    <name evidence="5" type="ORF">Val02_92990</name>
</gene>
<evidence type="ECO:0000313" key="6">
    <source>
        <dbReference type="Proteomes" id="UP000619260"/>
    </source>
</evidence>
<dbReference type="Gene3D" id="3.40.1190.20">
    <property type="match status" value="1"/>
</dbReference>
<dbReference type="InterPro" id="IPR029056">
    <property type="entry name" value="Ribokinase-like"/>
</dbReference>
<dbReference type="PROSITE" id="PS00583">
    <property type="entry name" value="PFKB_KINASES_1"/>
    <property type="match status" value="1"/>
</dbReference>
<dbReference type="PANTHER" id="PTHR43320">
    <property type="entry name" value="SUGAR KINASE"/>
    <property type="match status" value="1"/>
</dbReference>
<dbReference type="GO" id="GO:0016301">
    <property type="term" value="F:kinase activity"/>
    <property type="evidence" value="ECO:0007669"/>
    <property type="project" value="UniProtKB-KW"/>
</dbReference>
<keyword evidence="6" id="KW-1185">Reference proteome</keyword>
<dbReference type="PROSITE" id="PS00584">
    <property type="entry name" value="PFKB_KINASES_2"/>
    <property type="match status" value="1"/>
</dbReference>
<dbReference type="RefSeq" id="WP_203905814.1">
    <property type="nucleotide sequence ID" value="NZ_BOPF01000081.1"/>
</dbReference>
<comment type="similarity">
    <text evidence="1">Belongs to the carbohydrate kinase PfkB family.</text>
</comment>
<evidence type="ECO:0000313" key="5">
    <source>
        <dbReference type="EMBL" id="GIJ52413.1"/>
    </source>
</evidence>
<feature type="domain" description="Carbohydrate kinase PfkB" evidence="4">
    <location>
        <begin position="2"/>
        <end position="283"/>
    </location>
</feature>
<dbReference type="EMBL" id="BOPF01000081">
    <property type="protein sequence ID" value="GIJ52413.1"/>
    <property type="molecule type" value="Genomic_DNA"/>
</dbReference>
<dbReference type="Pfam" id="PF00294">
    <property type="entry name" value="PfkB"/>
    <property type="match status" value="1"/>
</dbReference>
<evidence type="ECO:0000256" key="3">
    <source>
        <dbReference type="ARBA" id="ARBA00022777"/>
    </source>
</evidence>
<dbReference type="PANTHER" id="PTHR43320:SF3">
    <property type="entry name" value="CARBOHYDRATE KINASE PFKB DOMAIN-CONTAINING PROTEIN"/>
    <property type="match status" value="1"/>
</dbReference>
<name>A0A8J3YXF7_9ACTN</name>
<protein>
    <submittedName>
        <fullName evidence="5">Ribokinase</fullName>
    </submittedName>
</protein>
<comment type="caution">
    <text evidence="5">The sequence shown here is derived from an EMBL/GenBank/DDBJ whole genome shotgun (WGS) entry which is preliminary data.</text>
</comment>
<sequence length="285" mass="28638">MIVVVGDVVTDVVAAYEGVLAAGSDTAARIRTLGGGSAANTAAWLATLGAPVRMIGVVGADDAGRTRAAELRALGVETFLRSTEEAATGSIVVLSDGRERTMLSDRGANGLLRPADLALDGVRHLHLSGYTLFDPATREAGLRALAEARARGATTSVDASSAAPLRRVPFLSFLGNVDVLLANVDEARVLLGTLGTAPDLAPALLTRVRHAIVKSGADGAVWAHADGVVSAPAAPVPAVVDPTGAGDAFAAGLLHAWLGGAPPSDALARGAQCGARAVTKLGGRP</sequence>
<keyword evidence="2" id="KW-0808">Transferase</keyword>
<dbReference type="SUPFAM" id="SSF53613">
    <property type="entry name" value="Ribokinase-like"/>
    <property type="match status" value="1"/>
</dbReference>
<accession>A0A8J3YXF7</accession>